<name>A0A9J6EX56_RHIMP</name>
<dbReference type="Proteomes" id="UP000821866">
    <property type="component" value="Chromosome 1"/>
</dbReference>
<reference evidence="2" key="2">
    <citation type="submission" date="2021-09" db="EMBL/GenBank/DDBJ databases">
        <authorList>
            <person name="Jia N."/>
            <person name="Wang J."/>
            <person name="Shi W."/>
            <person name="Du L."/>
            <person name="Sun Y."/>
            <person name="Zhan W."/>
            <person name="Jiang J."/>
            <person name="Wang Q."/>
            <person name="Zhang B."/>
            <person name="Ji P."/>
            <person name="Sakyi L.B."/>
            <person name="Cui X."/>
            <person name="Yuan T."/>
            <person name="Jiang B."/>
            <person name="Yang W."/>
            <person name="Lam T.T.-Y."/>
            <person name="Chang Q."/>
            <person name="Ding S."/>
            <person name="Wang X."/>
            <person name="Zhu J."/>
            <person name="Ruan X."/>
            <person name="Zhao L."/>
            <person name="Wei J."/>
            <person name="Que T."/>
            <person name="Du C."/>
            <person name="Cheng J."/>
            <person name="Dai P."/>
            <person name="Han X."/>
            <person name="Huang E."/>
            <person name="Gao Y."/>
            <person name="Liu J."/>
            <person name="Shao H."/>
            <person name="Ye R."/>
            <person name="Li L."/>
            <person name="Wei W."/>
            <person name="Wang X."/>
            <person name="Wang C."/>
            <person name="Huo Q."/>
            <person name="Li W."/>
            <person name="Guo W."/>
            <person name="Chen H."/>
            <person name="Chen S."/>
            <person name="Zhou L."/>
            <person name="Zhou L."/>
            <person name="Ni X."/>
            <person name="Tian J."/>
            <person name="Zhou Y."/>
            <person name="Sheng Y."/>
            <person name="Liu T."/>
            <person name="Pan Y."/>
            <person name="Xia L."/>
            <person name="Li J."/>
            <person name="Zhao F."/>
            <person name="Cao W."/>
        </authorList>
    </citation>
    <scope>NUCLEOTIDE SEQUENCE</scope>
    <source>
        <strain evidence="2">Rmic-2018</strain>
        <tissue evidence="2">Larvae</tissue>
    </source>
</reference>
<gene>
    <name evidence="2" type="ORF">HPB51_003267</name>
</gene>
<evidence type="ECO:0000313" key="2">
    <source>
        <dbReference type="EMBL" id="KAH8038783.1"/>
    </source>
</evidence>
<dbReference type="AlphaFoldDB" id="A0A9J6EX56"/>
<sequence length="184" mass="19807">MHTVEVIKTPAVTGSGGRITEIDTERRPAFPTTRLPPAKASRGVCRPRGAADNSSRREGKVDEGERKKTGARQYPSLAALLDQYCVSAATHAEVAEREEESLVCVSTVTEGVLFMGGEEGSTGRPPVHERLRSLRLGHRFLSGGGVIVLIQTLRRAPISDGVFGRNERVRGTGAGDFCVGRRRG</sequence>
<proteinExistence type="predicted"/>
<keyword evidence="3" id="KW-1185">Reference proteome</keyword>
<reference evidence="2" key="1">
    <citation type="journal article" date="2020" name="Cell">
        <title>Large-Scale Comparative Analyses of Tick Genomes Elucidate Their Genetic Diversity and Vector Capacities.</title>
        <authorList>
            <consortium name="Tick Genome and Microbiome Consortium (TIGMIC)"/>
            <person name="Jia N."/>
            <person name="Wang J."/>
            <person name="Shi W."/>
            <person name="Du L."/>
            <person name="Sun Y."/>
            <person name="Zhan W."/>
            <person name="Jiang J.F."/>
            <person name="Wang Q."/>
            <person name="Zhang B."/>
            <person name="Ji P."/>
            <person name="Bell-Sakyi L."/>
            <person name="Cui X.M."/>
            <person name="Yuan T.T."/>
            <person name="Jiang B.G."/>
            <person name="Yang W.F."/>
            <person name="Lam T.T."/>
            <person name="Chang Q.C."/>
            <person name="Ding S.J."/>
            <person name="Wang X.J."/>
            <person name="Zhu J.G."/>
            <person name="Ruan X.D."/>
            <person name="Zhao L."/>
            <person name="Wei J.T."/>
            <person name="Ye R.Z."/>
            <person name="Que T.C."/>
            <person name="Du C.H."/>
            <person name="Zhou Y.H."/>
            <person name="Cheng J.X."/>
            <person name="Dai P.F."/>
            <person name="Guo W.B."/>
            <person name="Han X.H."/>
            <person name="Huang E.J."/>
            <person name="Li L.F."/>
            <person name="Wei W."/>
            <person name="Gao Y.C."/>
            <person name="Liu J.Z."/>
            <person name="Shao H.Z."/>
            <person name="Wang X."/>
            <person name="Wang C.C."/>
            <person name="Yang T.C."/>
            <person name="Huo Q.B."/>
            <person name="Li W."/>
            <person name="Chen H.Y."/>
            <person name="Chen S.E."/>
            <person name="Zhou L.G."/>
            <person name="Ni X.B."/>
            <person name="Tian J.H."/>
            <person name="Sheng Y."/>
            <person name="Liu T."/>
            <person name="Pan Y.S."/>
            <person name="Xia L.Y."/>
            <person name="Li J."/>
            <person name="Zhao F."/>
            <person name="Cao W.C."/>
        </authorList>
    </citation>
    <scope>NUCLEOTIDE SEQUENCE</scope>
    <source>
        <strain evidence="2">Rmic-2018</strain>
    </source>
</reference>
<accession>A0A9J6EX56</accession>
<organism evidence="2 3">
    <name type="scientific">Rhipicephalus microplus</name>
    <name type="common">Cattle tick</name>
    <name type="synonym">Boophilus microplus</name>
    <dbReference type="NCBI Taxonomy" id="6941"/>
    <lineage>
        <taxon>Eukaryota</taxon>
        <taxon>Metazoa</taxon>
        <taxon>Ecdysozoa</taxon>
        <taxon>Arthropoda</taxon>
        <taxon>Chelicerata</taxon>
        <taxon>Arachnida</taxon>
        <taxon>Acari</taxon>
        <taxon>Parasitiformes</taxon>
        <taxon>Ixodida</taxon>
        <taxon>Ixodoidea</taxon>
        <taxon>Ixodidae</taxon>
        <taxon>Rhipicephalinae</taxon>
        <taxon>Rhipicephalus</taxon>
        <taxon>Boophilus</taxon>
    </lineage>
</organism>
<protein>
    <submittedName>
        <fullName evidence="2">Uncharacterized protein</fullName>
    </submittedName>
</protein>
<feature type="region of interest" description="Disordered" evidence="1">
    <location>
        <begin position="1"/>
        <end position="69"/>
    </location>
</feature>
<evidence type="ECO:0000256" key="1">
    <source>
        <dbReference type="SAM" id="MobiDB-lite"/>
    </source>
</evidence>
<feature type="compositionally biased region" description="Basic and acidic residues" evidence="1">
    <location>
        <begin position="54"/>
        <end position="68"/>
    </location>
</feature>
<evidence type="ECO:0000313" key="3">
    <source>
        <dbReference type="Proteomes" id="UP000821866"/>
    </source>
</evidence>
<dbReference type="EMBL" id="JABSTU010000001">
    <property type="protein sequence ID" value="KAH8038783.1"/>
    <property type="molecule type" value="Genomic_DNA"/>
</dbReference>
<comment type="caution">
    <text evidence="2">The sequence shown here is derived from an EMBL/GenBank/DDBJ whole genome shotgun (WGS) entry which is preliminary data.</text>
</comment>